<keyword evidence="4 6" id="KW-1133">Transmembrane helix</keyword>
<feature type="transmembrane region" description="Helical" evidence="6">
    <location>
        <begin position="384"/>
        <end position="407"/>
    </location>
</feature>
<dbReference type="InterPro" id="IPR025857">
    <property type="entry name" value="MacB_PCD"/>
</dbReference>
<feature type="transmembrane region" description="Helical" evidence="6">
    <location>
        <begin position="20"/>
        <end position="41"/>
    </location>
</feature>
<comment type="subcellular location">
    <subcellularLocation>
        <location evidence="1">Cell membrane</location>
        <topology evidence="1">Multi-pass membrane protein</topology>
    </subcellularLocation>
</comment>
<dbReference type="PANTHER" id="PTHR30572:SF18">
    <property type="entry name" value="ABC-TYPE MACROLIDE FAMILY EXPORT SYSTEM PERMEASE COMPONENT 2"/>
    <property type="match status" value="1"/>
</dbReference>
<evidence type="ECO:0000256" key="3">
    <source>
        <dbReference type="ARBA" id="ARBA00022692"/>
    </source>
</evidence>
<reference evidence="9 10" key="1">
    <citation type="submission" date="2018-06" db="EMBL/GenBank/DDBJ databases">
        <authorList>
            <consortium name="Pathogen Informatics"/>
            <person name="Doyle S."/>
        </authorList>
    </citation>
    <scope>NUCLEOTIDE SEQUENCE [LARGE SCALE GENOMIC DNA]</scope>
    <source>
        <strain evidence="9 10">NCTC11179</strain>
    </source>
</reference>
<feature type="transmembrane region" description="Helical" evidence="6">
    <location>
        <begin position="292"/>
        <end position="312"/>
    </location>
</feature>
<dbReference type="GO" id="GO:0022857">
    <property type="term" value="F:transmembrane transporter activity"/>
    <property type="evidence" value="ECO:0007669"/>
    <property type="project" value="TreeGrafter"/>
</dbReference>
<feature type="transmembrane region" description="Helical" evidence="6">
    <location>
        <begin position="428"/>
        <end position="452"/>
    </location>
</feature>
<proteinExistence type="predicted"/>
<keyword evidence="10" id="KW-1185">Reference proteome</keyword>
<dbReference type="AlphaFoldDB" id="A0A378U4J4"/>
<name>A0A378U4J4_MYROD</name>
<protein>
    <submittedName>
        <fullName evidence="9">Uncharacterized protein conserved in bacteria</fullName>
    </submittedName>
</protein>
<feature type="transmembrane region" description="Helical" evidence="6">
    <location>
        <begin position="678"/>
        <end position="697"/>
    </location>
</feature>
<sequence length="801" mass="91439">MLQNWFKIYIYNSKKNKAYFFLTILCLAIGIAAVLLSTLYLKEEYSFDQWNENKETIHFVENKGEKMAMTGHPFALGIKLKEEYSFVEDYLSYGYYQASTIEYKDKPVAVDKILATTQNFFDFFPYEMVYGAKQQIFKAPSEIVLEEQNAVALFGKGKNPVGEQVKIDNKIFTIVGVYRLENKRSSFMPEAVVNSYQFLTEEQASAWDQLSGSLLVKTSQPEETAKAIDALYMKYYFEPWAKKSNITLEALLEQLDGMLTSHAYLHALPLMHFQKDGPITGYIPEPMANVKLLYIIVGLSWLILLLSLFNYVNLSLSQVLFRAKEVGVRKVLGGVSMSVLKQSLFETSITICLAFVLSVFLLYLMLPFTNLFLQTNMMVQVQDFALLFVAVYVLIILFAGLIPAIYISKYRVLKVLKGDFHRSRSGSFIKNTFLIIQFASACWFISGTYIVYQQAKYMTTKDLGFKADQIISVPFLIEEDSEGKAQKYLTFKAEALKIKGVEELAVASLEYGEQHGGSSISVFPYKDQNVMTMRVPVEGNYFEMMDMQLKAGRFLDQKLATDSIENVMINESLLATLGETNIEAIHLPDYKIVGLLQDFHTGGLESPVQPMMFSLLSNDSNFYSVNIKVDVNQLETAIPALEQLWQKFNVDAKLPFEYEFVNKQFAQTFNKIQQQKQVLLYLGAIVVFIALFGLFAVSSFNIGTKLREIVICRVLGANSNALIRKLSYQYVIYCIIGFGLSVLPSYYLLNLWLKDYAYRIEIGYEVYLVCFVLMVLLTLIIVVSRAYKATRVNVLKYIKYE</sequence>
<keyword evidence="3 6" id="KW-0812">Transmembrane</keyword>
<feature type="transmembrane region" description="Helical" evidence="6">
    <location>
        <begin position="764"/>
        <end position="787"/>
    </location>
</feature>
<evidence type="ECO:0000256" key="2">
    <source>
        <dbReference type="ARBA" id="ARBA00022475"/>
    </source>
</evidence>
<dbReference type="InterPro" id="IPR050250">
    <property type="entry name" value="Macrolide_Exporter_MacB"/>
</dbReference>
<dbReference type="Proteomes" id="UP000255024">
    <property type="component" value="Unassembled WGS sequence"/>
</dbReference>
<feature type="domain" description="ABC3 transporter permease C-terminal" evidence="7">
    <location>
        <begin position="683"/>
        <end position="793"/>
    </location>
</feature>
<dbReference type="Pfam" id="PF12704">
    <property type="entry name" value="MacB_PCD"/>
    <property type="match status" value="1"/>
</dbReference>
<feature type="transmembrane region" description="Helical" evidence="6">
    <location>
        <begin position="730"/>
        <end position="749"/>
    </location>
</feature>
<evidence type="ECO:0000256" key="5">
    <source>
        <dbReference type="ARBA" id="ARBA00023136"/>
    </source>
</evidence>
<dbReference type="Pfam" id="PF02687">
    <property type="entry name" value="FtsX"/>
    <property type="match status" value="2"/>
</dbReference>
<dbReference type="InterPro" id="IPR003838">
    <property type="entry name" value="ABC3_permease_C"/>
</dbReference>
<evidence type="ECO:0000259" key="8">
    <source>
        <dbReference type="Pfam" id="PF12704"/>
    </source>
</evidence>
<evidence type="ECO:0000313" key="10">
    <source>
        <dbReference type="Proteomes" id="UP000255024"/>
    </source>
</evidence>
<feature type="domain" description="ABC3 transporter permease C-terminal" evidence="7">
    <location>
        <begin position="299"/>
        <end position="409"/>
    </location>
</feature>
<feature type="domain" description="MacB-like periplasmic core" evidence="8">
    <location>
        <begin position="21"/>
        <end position="230"/>
    </location>
</feature>
<gene>
    <name evidence="9" type="ORF">NCTC11179_02553</name>
</gene>
<evidence type="ECO:0000256" key="4">
    <source>
        <dbReference type="ARBA" id="ARBA00022989"/>
    </source>
</evidence>
<keyword evidence="5 6" id="KW-0472">Membrane</keyword>
<dbReference type="GO" id="GO:0005886">
    <property type="term" value="C:plasma membrane"/>
    <property type="evidence" value="ECO:0007669"/>
    <property type="project" value="UniProtKB-SubCell"/>
</dbReference>
<dbReference type="PANTHER" id="PTHR30572">
    <property type="entry name" value="MEMBRANE COMPONENT OF TRANSPORTER-RELATED"/>
    <property type="match status" value="1"/>
</dbReference>
<keyword evidence="2" id="KW-1003">Cell membrane</keyword>
<accession>A0A378U4J4</accession>
<feature type="transmembrane region" description="Helical" evidence="6">
    <location>
        <begin position="344"/>
        <end position="364"/>
    </location>
</feature>
<evidence type="ECO:0000256" key="6">
    <source>
        <dbReference type="SAM" id="Phobius"/>
    </source>
</evidence>
<evidence type="ECO:0000259" key="7">
    <source>
        <dbReference type="Pfam" id="PF02687"/>
    </source>
</evidence>
<dbReference type="EMBL" id="UGQL01000002">
    <property type="protein sequence ID" value="STZ69063.1"/>
    <property type="molecule type" value="Genomic_DNA"/>
</dbReference>
<organism evidence="9 10">
    <name type="scientific">Myroides odoratus</name>
    <name type="common">Flavobacterium odoratum</name>
    <dbReference type="NCBI Taxonomy" id="256"/>
    <lineage>
        <taxon>Bacteria</taxon>
        <taxon>Pseudomonadati</taxon>
        <taxon>Bacteroidota</taxon>
        <taxon>Flavobacteriia</taxon>
        <taxon>Flavobacteriales</taxon>
        <taxon>Flavobacteriaceae</taxon>
        <taxon>Myroides</taxon>
    </lineage>
</organism>
<dbReference type="RefSeq" id="WP_115091886.1">
    <property type="nucleotide sequence ID" value="NZ_CP068107.1"/>
</dbReference>
<evidence type="ECO:0000313" key="9">
    <source>
        <dbReference type="EMBL" id="STZ69063.1"/>
    </source>
</evidence>
<evidence type="ECO:0000256" key="1">
    <source>
        <dbReference type="ARBA" id="ARBA00004651"/>
    </source>
</evidence>